<reference evidence="3 4" key="1">
    <citation type="submission" date="2020-03" db="EMBL/GenBank/DDBJ databases">
        <title>WGS of actinomycetes isolated from Thailand.</title>
        <authorList>
            <person name="Thawai C."/>
        </authorList>
    </citation>
    <scope>NUCLEOTIDE SEQUENCE [LARGE SCALE GENOMIC DNA]</scope>
    <source>
        <strain evidence="3 4">FMUSA5-5</strain>
    </source>
</reference>
<dbReference type="PRINTS" id="PR00420">
    <property type="entry name" value="RNGMNOXGNASE"/>
</dbReference>
<name>A0ABX1BG17_9ACTN</name>
<dbReference type="RefSeq" id="WP_168018232.1">
    <property type="nucleotide sequence ID" value="NZ_JAATEP010000053.1"/>
</dbReference>
<dbReference type="InterPro" id="IPR036188">
    <property type="entry name" value="FAD/NAD-bd_sf"/>
</dbReference>
<keyword evidence="1" id="KW-0560">Oxidoreductase</keyword>
<evidence type="ECO:0000256" key="1">
    <source>
        <dbReference type="ARBA" id="ARBA00023002"/>
    </source>
</evidence>
<dbReference type="InterPro" id="IPR002938">
    <property type="entry name" value="FAD-bd"/>
</dbReference>
<evidence type="ECO:0000313" key="4">
    <source>
        <dbReference type="Proteomes" id="UP000696294"/>
    </source>
</evidence>
<organism evidence="3 4">
    <name type="scientific">Nonomuraea composti</name>
    <dbReference type="NCBI Taxonomy" id="2720023"/>
    <lineage>
        <taxon>Bacteria</taxon>
        <taxon>Bacillati</taxon>
        <taxon>Actinomycetota</taxon>
        <taxon>Actinomycetes</taxon>
        <taxon>Streptosporangiales</taxon>
        <taxon>Streptosporangiaceae</taxon>
        <taxon>Nonomuraea</taxon>
    </lineage>
</organism>
<dbReference type="NCBIfam" id="NF004834">
    <property type="entry name" value="PRK06185.1-3"/>
    <property type="match status" value="1"/>
</dbReference>
<dbReference type="PANTHER" id="PTHR43476:SF5">
    <property type="entry name" value="FAD-DEPENDENT MONOOXYGENASE"/>
    <property type="match status" value="1"/>
</dbReference>
<feature type="domain" description="FAD-binding" evidence="2">
    <location>
        <begin position="2"/>
        <end position="318"/>
    </location>
</feature>
<gene>
    <name evidence="3" type="ORF">HCN51_45970</name>
</gene>
<dbReference type="Gene3D" id="3.50.50.60">
    <property type="entry name" value="FAD/NAD(P)-binding domain"/>
    <property type="match status" value="2"/>
</dbReference>
<protein>
    <submittedName>
        <fullName evidence="3">FAD-dependent oxidoreductase</fullName>
    </submittedName>
</protein>
<dbReference type="PANTHER" id="PTHR43476">
    <property type="entry name" value="3-(3-HYDROXY-PHENYL)PROPIONATE/3-HYDROXYCINNAMIC ACID HYDROXYLASE"/>
    <property type="match status" value="1"/>
</dbReference>
<keyword evidence="4" id="KW-1185">Reference proteome</keyword>
<evidence type="ECO:0000259" key="2">
    <source>
        <dbReference type="Pfam" id="PF01494"/>
    </source>
</evidence>
<dbReference type="SUPFAM" id="SSF51905">
    <property type="entry name" value="FAD/NAD(P)-binding domain"/>
    <property type="match status" value="1"/>
</dbReference>
<dbReference type="InterPro" id="IPR050631">
    <property type="entry name" value="PheA/TfdB_FAD_monoxygenase"/>
</dbReference>
<proteinExistence type="predicted"/>
<accession>A0ABX1BG17</accession>
<dbReference type="Proteomes" id="UP000696294">
    <property type="component" value="Unassembled WGS sequence"/>
</dbReference>
<dbReference type="Pfam" id="PF01494">
    <property type="entry name" value="FAD_binding_3"/>
    <property type="match status" value="1"/>
</dbReference>
<evidence type="ECO:0000313" key="3">
    <source>
        <dbReference type="EMBL" id="NJP96698.1"/>
    </source>
</evidence>
<comment type="caution">
    <text evidence="3">The sequence shown here is derived from an EMBL/GenBank/DDBJ whole genome shotgun (WGS) entry which is preliminary data.</text>
</comment>
<dbReference type="EMBL" id="JAATEP010000053">
    <property type="protein sequence ID" value="NJP96698.1"/>
    <property type="molecule type" value="Genomic_DNA"/>
</dbReference>
<sequence>METTVVAAGGGPAGIMLGLLLARAGIDVVVLEKHADFLRDFRGDTIHPSTLELIDQLGLTERFEQIPHGKVHDFAMGEVKLGSLTALGLKHPYIAIAPQWDFLTMLAEEGRRFPSFKLIMNAEVTEPIRDAGRIAGVRYRDPDGRVHEVRAALTVATDGRHSRIRAASGLEVKETGSAFDTLWFRLPKEDVDTTELYFRVGPGRWIVGFDRRTYVQVAYMIPKGGFAAVERAGVEEIREGTAAVVPELAGRVRHLRSMDDVTMLEVRVNRAARWHLPGLLLIGDAAHAMSPMGGVGVKLALDDAVATANLLAEPLLGVQRDGTELPDKLLAAVQRRRELPTVVTQKLQQAAYSRIVEPAFRNETPTMPLALRTIRHVPALRHQILRVISLGVRQEHIRTPSVLGERAG</sequence>